<proteinExistence type="predicted"/>
<dbReference type="InterPro" id="IPR009679">
    <property type="entry name" value="Phage_186_CII-like"/>
</dbReference>
<evidence type="ECO:0000313" key="2">
    <source>
        <dbReference type="Proteomes" id="UP000232587"/>
    </source>
</evidence>
<accession>A0A2N0HL82</accession>
<dbReference type="Proteomes" id="UP000232587">
    <property type="component" value="Unassembled WGS sequence"/>
</dbReference>
<dbReference type="AlphaFoldDB" id="A0A2N0HL82"/>
<name>A0A2N0HL82_9SPHN</name>
<reference evidence="1 2" key="1">
    <citation type="submission" date="2017-11" db="EMBL/GenBank/DDBJ databases">
        <title>Genomic Encyclopedia of Type Strains, Phase III (KMG-III): the genomes of soil and plant-associated and newly described type strains.</title>
        <authorList>
            <person name="Whitman W."/>
        </authorList>
    </citation>
    <scope>NUCLEOTIDE SEQUENCE [LARGE SCALE GENOMIC DNA]</scope>
    <source>
        <strain evidence="1 2">CGMCC 1.12274</strain>
    </source>
</reference>
<protein>
    <recommendedName>
        <fullName evidence="3">Phage regulatory protein CII</fullName>
    </recommendedName>
</protein>
<dbReference type="RefSeq" id="WP_100867081.1">
    <property type="nucleotide sequence ID" value="NZ_PHUF01000003.1"/>
</dbReference>
<sequence length="165" mass="16982">MSPALARIKRQVRAAVDACGGVDGAAATAERGRSVAGDWHNLNHRAFPPLDCALALDEVAVARGLTPAILTALAAELGHVAIRLPDCGAGEDALTRAMVEASAEFGDVARALCEATRDGEIKAREADGVVVQIDEAMAALVRMRAVLANPAAEARPGITRTGSAH</sequence>
<dbReference type="OrthoDB" id="7509824at2"/>
<comment type="caution">
    <text evidence="1">The sequence shown here is derived from an EMBL/GenBank/DDBJ whole genome shotgun (WGS) entry which is preliminary data.</text>
</comment>
<dbReference type="Pfam" id="PF06892">
    <property type="entry name" value="Phage_CP76"/>
    <property type="match status" value="1"/>
</dbReference>
<dbReference type="EMBL" id="PHUF01000003">
    <property type="protein sequence ID" value="PKB19635.1"/>
    <property type="molecule type" value="Genomic_DNA"/>
</dbReference>
<organism evidence="1 2">
    <name type="scientific">Novosphingobium kunmingense</name>
    <dbReference type="NCBI Taxonomy" id="1211806"/>
    <lineage>
        <taxon>Bacteria</taxon>
        <taxon>Pseudomonadati</taxon>
        <taxon>Pseudomonadota</taxon>
        <taxon>Alphaproteobacteria</taxon>
        <taxon>Sphingomonadales</taxon>
        <taxon>Sphingomonadaceae</taxon>
        <taxon>Novosphingobium</taxon>
    </lineage>
</organism>
<dbReference type="GO" id="GO:0003677">
    <property type="term" value="F:DNA binding"/>
    <property type="evidence" value="ECO:0007669"/>
    <property type="project" value="InterPro"/>
</dbReference>
<keyword evidence="2" id="KW-1185">Reference proteome</keyword>
<evidence type="ECO:0000313" key="1">
    <source>
        <dbReference type="EMBL" id="PKB19635.1"/>
    </source>
</evidence>
<evidence type="ECO:0008006" key="3">
    <source>
        <dbReference type="Google" id="ProtNLM"/>
    </source>
</evidence>
<gene>
    <name evidence="1" type="ORF">B0I00_1874</name>
</gene>